<feature type="compositionally biased region" description="Polar residues" evidence="1">
    <location>
        <begin position="48"/>
        <end position="63"/>
    </location>
</feature>
<gene>
    <name evidence="2" type="ORF">Tci_598487</name>
</gene>
<keyword evidence="2" id="KW-0695">RNA-directed DNA polymerase</keyword>
<keyword evidence="2" id="KW-0548">Nucleotidyltransferase</keyword>
<sequence length="526" mass="61390">MAEKVHQEKLQGIQTRLTYGESSHRNSQTQSKSESCDRKKRPKKRRQSPVTASRGTRPSQIASVFSKLRHERDKSTRRRSPVSATVFTRLGPGDKNVFTRLGERKRGVHSRLGPEDAPRNKRVSRKKITNSKHQQEIEEEWNTADRASRRPYTQTEELYYSENDHDRGGRWKSKKRRSNDEDDLSQPWLCEENDPFTTRIQNFAVPKRTRVPANKAFLRNYSQQKKYIKDPVEIHHIKQREGEPMEAFMERFKAKSMHVSRAPEYMRISGFMHDITNPDLIKKLNDNVPKFVDEMMSVTTAFLREELVAANQSKKKALPAWKHHETGHRPNFDKRLEFKSQHKSSKRQDRFTPLTKTPKEILAIDTEENEESKQKLQRKRKLPIKKNYSNFHGPALATNNKAKDHPKLIRRPRNFFLNPRNQQQTRTPIMIEAEVEGHLIHRMYVDGGSASEVLYEHCFNRLHSKIKNQMIPATTPLLGFSDEISWPLGQISLMVTLRDEEHSTSALMNFMVVTSVIKSGLVNFDH</sequence>
<proteinExistence type="predicted"/>
<feature type="compositionally biased region" description="Basic residues" evidence="1">
    <location>
        <begin position="120"/>
        <end position="130"/>
    </location>
</feature>
<keyword evidence="2" id="KW-0808">Transferase</keyword>
<dbReference type="EMBL" id="BKCJ010395006">
    <property type="protein sequence ID" value="GFA26515.1"/>
    <property type="molecule type" value="Genomic_DNA"/>
</dbReference>
<organism evidence="2">
    <name type="scientific">Tanacetum cinerariifolium</name>
    <name type="common">Dalmatian daisy</name>
    <name type="synonym">Chrysanthemum cinerariifolium</name>
    <dbReference type="NCBI Taxonomy" id="118510"/>
    <lineage>
        <taxon>Eukaryota</taxon>
        <taxon>Viridiplantae</taxon>
        <taxon>Streptophyta</taxon>
        <taxon>Embryophyta</taxon>
        <taxon>Tracheophyta</taxon>
        <taxon>Spermatophyta</taxon>
        <taxon>Magnoliopsida</taxon>
        <taxon>eudicotyledons</taxon>
        <taxon>Gunneridae</taxon>
        <taxon>Pentapetalae</taxon>
        <taxon>asterids</taxon>
        <taxon>campanulids</taxon>
        <taxon>Asterales</taxon>
        <taxon>Asteraceae</taxon>
        <taxon>Asteroideae</taxon>
        <taxon>Anthemideae</taxon>
        <taxon>Anthemidinae</taxon>
        <taxon>Tanacetum</taxon>
    </lineage>
</organism>
<evidence type="ECO:0000313" key="2">
    <source>
        <dbReference type="EMBL" id="GFA26515.1"/>
    </source>
</evidence>
<name>A0A699JE02_TANCI</name>
<protein>
    <submittedName>
        <fullName evidence="2">Reverse transcriptase domain-containing protein</fullName>
    </submittedName>
</protein>
<reference evidence="2" key="1">
    <citation type="journal article" date="2019" name="Sci. Rep.">
        <title>Draft genome of Tanacetum cinerariifolium, the natural source of mosquito coil.</title>
        <authorList>
            <person name="Yamashiro T."/>
            <person name="Shiraishi A."/>
            <person name="Satake H."/>
            <person name="Nakayama K."/>
        </authorList>
    </citation>
    <scope>NUCLEOTIDE SEQUENCE</scope>
</reference>
<accession>A0A699JE02</accession>
<feature type="compositionally biased region" description="Polar residues" evidence="1">
    <location>
        <begin position="12"/>
        <end position="33"/>
    </location>
</feature>
<dbReference type="AlphaFoldDB" id="A0A699JE02"/>
<dbReference type="GO" id="GO:0003964">
    <property type="term" value="F:RNA-directed DNA polymerase activity"/>
    <property type="evidence" value="ECO:0007669"/>
    <property type="project" value="UniProtKB-KW"/>
</dbReference>
<evidence type="ECO:0000256" key="1">
    <source>
        <dbReference type="SAM" id="MobiDB-lite"/>
    </source>
</evidence>
<feature type="compositionally biased region" description="Basic residues" evidence="1">
    <location>
        <begin position="38"/>
        <end position="47"/>
    </location>
</feature>
<feature type="region of interest" description="Disordered" evidence="1">
    <location>
        <begin position="318"/>
        <end position="353"/>
    </location>
</feature>
<comment type="caution">
    <text evidence="2">The sequence shown here is derived from an EMBL/GenBank/DDBJ whole genome shotgun (WGS) entry which is preliminary data.</text>
</comment>
<feature type="compositionally biased region" description="Basic and acidic residues" evidence="1">
    <location>
        <begin position="322"/>
        <end position="350"/>
    </location>
</feature>
<feature type="region of interest" description="Disordered" evidence="1">
    <location>
        <begin position="1"/>
        <end position="189"/>
    </location>
</feature>